<dbReference type="EMBL" id="FZPH01000014">
    <property type="protein sequence ID" value="SNT62785.1"/>
    <property type="molecule type" value="Genomic_DNA"/>
</dbReference>
<accession>A0A239P6U9</accession>
<keyword evidence="2" id="KW-1185">Reference proteome</keyword>
<name>A0A239P6U9_9ACTN</name>
<dbReference type="AlphaFoldDB" id="A0A239P6U9"/>
<dbReference type="InterPro" id="IPR026337">
    <property type="entry name" value="AKG_HExxH"/>
</dbReference>
<dbReference type="NCBIfam" id="TIGR04267">
    <property type="entry name" value="mod_HExxH"/>
    <property type="match status" value="1"/>
</dbReference>
<organism evidence="1 2">
    <name type="scientific">Asanoa hainanensis</name>
    <dbReference type="NCBI Taxonomy" id="560556"/>
    <lineage>
        <taxon>Bacteria</taxon>
        <taxon>Bacillati</taxon>
        <taxon>Actinomycetota</taxon>
        <taxon>Actinomycetes</taxon>
        <taxon>Micromonosporales</taxon>
        <taxon>Micromonosporaceae</taxon>
        <taxon>Asanoa</taxon>
    </lineage>
</organism>
<proteinExistence type="predicted"/>
<dbReference type="RefSeq" id="WP_089253884.1">
    <property type="nucleotide sequence ID" value="NZ_FZPH01000014.1"/>
</dbReference>
<dbReference type="OrthoDB" id="796761at2"/>
<evidence type="ECO:0008006" key="3">
    <source>
        <dbReference type="Google" id="ProtNLM"/>
    </source>
</evidence>
<dbReference type="Proteomes" id="UP000198362">
    <property type="component" value="Unassembled WGS sequence"/>
</dbReference>
<sequence length="426" mass="45560">MRTHRLAEADLDALATGLGGPALVGDLLLGQRSRRLLLLKLITERSPGLTAEHRHALAVLGEADRHDPRSVAALVDTPMFGSWCGSTLGLIAGGAEPWTVERQLDRIVPYAAVAAHRAGIAAELLGRVHSGTVLLPTLGLMRLATGHQAQVKFVSGSDGIWVDGREAALHTPGWQPLRVLRAPGPPAVAVPIDDLDPGRDSYHIEASPRLTSPTVARWQQAFAATWQLVARHLPERAAELSVALRTVVPLRKPDLQAARSATAREAVGAVGLDLPLSHAEFATTLVHEIQHSKLTAVMDIEPLCAYSGEATWFAPWRTDPRPLAGLLQGIYAFLGVADTWRALYTGSDGFPEAPKQFARARADVTAAVEGIGPTDELTPAGRRFVAGMAAAVDRLGSVSVPRSLVAEAETRVAAKRVAWRRHRGLD</sequence>
<reference evidence="1 2" key="1">
    <citation type="submission" date="2017-06" db="EMBL/GenBank/DDBJ databases">
        <authorList>
            <person name="Kim H.J."/>
            <person name="Triplett B.A."/>
        </authorList>
    </citation>
    <scope>NUCLEOTIDE SEQUENCE [LARGE SCALE GENOMIC DNA]</scope>
    <source>
        <strain evidence="1 2">CGMCC 4.5593</strain>
    </source>
</reference>
<evidence type="ECO:0000313" key="2">
    <source>
        <dbReference type="Proteomes" id="UP000198362"/>
    </source>
</evidence>
<evidence type="ECO:0000313" key="1">
    <source>
        <dbReference type="EMBL" id="SNT62785.1"/>
    </source>
</evidence>
<protein>
    <recommendedName>
        <fullName evidence="3">HEXXH motif-containing protein</fullName>
    </recommendedName>
</protein>
<gene>
    <name evidence="1" type="ORF">SAMN05421812_114181</name>
</gene>